<gene>
    <name evidence="2" type="ORF">A2788_00605</name>
</gene>
<dbReference type="Proteomes" id="UP000177521">
    <property type="component" value="Unassembled WGS sequence"/>
</dbReference>
<sequence>MLIAGIIFVLLMITLAIGSYFAAYHAINYAAPTDRTRPVLLIYLFSVGLLLIAELIIFFLLDWNNLLTT</sequence>
<keyword evidence="1" id="KW-1133">Transmembrane helix</keyword>
<evidence type="ECO:0008006" key="4">
    <source>
        <dbReference type="Google" id="ProtNLM"/>
    </source>
</evidence>
<keyword evidence="1" id="KW-0812">Transmembrane</keyword>
<name>A0A1F4XI40_9BACT</name>
<evidence type="ECO:0000256" key="1">
    <source>
        <dbReference type="SAM" id="Phobius"/>
    </source>
</evidence>
<feature type="transmembrane region" description="Helical" evidence="1">
    <location>
        <begin position="39"/>
        <end position="61"/>
    </location>
</feature>
<reference evidence="2 3" key="1">
    <citation type="journal article" date="2016" name="Nat. Commun.">
        <title>Thousands of microbial genomes shed light on interconnected biogeochemical processes in an aquifer system.</title>
        <authorList>
            <person name="Anantharaman K."/>
            <person name="Brown C.T."/>
            <person name="Hug L.A."/>
            <person name="Sharon I."/>
            <person name="Castelle C.J."/>
            <person name="Probst A.J."/>
            <person name="Thomas B.C."/>
            <person name="Singh A."/>
            <person name="Wilkins M.J."/>
            <person name="Karaoz U."/>
            <person name="Brodie E.L."/>
            <person name="Williams K.H."/>
            <person name="Hubbard S.S."/>
            <person name="Banfield J.F."/>
        </authorList>
    </citation>
    <scope>NUCLEOTIDE SEQUENCE [LARGE SCALE GENOMIC DNA]</scope>
</reference>
<proteinExistence type="predicted"/>
<dbReference type="EMBL" id="MEWS01000046">
    <property type="protein sequence ID" value="OGC81269.1"/>
    <property type="molecule type" value="Genomic_DNA"/>
</dbReference>
<comment type="caution">
    <text evidence="2">The sequence shown here is derived from an EMBL/GenBank/DDBJ whole genome shotgun (WGS) entry which is preliminary data.</text>
</comment>
<dbReference type="AlphaFoldDB" id="A0A1F4XI40"/>
<organism evidence="2 3">
    <name type="scientific">Candidatus Abawacabacteria bacterium RIFCSPHIGHO2_01_FULL_46_8</name>
    <dbReference type="NCBI Taxonomy" id="1817815"/>
    <lineage>
        <taxon>Bacteria</taxon>
        <taxon>Candidatus Abawacaibacteriota</taxon>
    </lineage>
</organism>
<evidence type="ECO:0000313" key="3">
    <source>
        <dbReference type="Proteomes" id="UP000177521"/>
    </source>
</evidence>
<evidence type="ECO:0000313" key="2">
    <source>
        <dbReference type="EMBL" id="OGC81269.1"/>
    </source>
</evidence>
<feature type="transmembrane region" description="Helical" evidence="1">
    <location>
        <begin position="6"/>
        <end position="27"/>
    </location>
</feature>
<protein>
    <recommendedName>
        <fullName evidence="4">Heme-copper oxidase subunit III family profile domain-containing protein</fullName>
    </recommendedName>
</protein>
<accession>A0A1F4XI40</accession>
<keyword evidence="1" id="KW-0472">Membrane</keyword>